<reference evidence="2" key="1">
    <citation type="submission" date="2011-11" db="EMBL/GenBank/DDBJ databases">
        <title>Construction and analysis of a metagenome of deep-sea sediment.</title>
        <authorList>
            <person name="Huo Y.-Y."/>
            <person name="Cheng H."/>
            <person name="Wu M."/>
        </authorList>
    </citation>
    <scope>NUCLEOTIDE SEQUENCE</scope>
</reference>
<dbReference type="EMBL" id="JQ085819">
    <property type="protein sequence ID" value="AFD03241.1"/>
    <property type="molecule type" value="Genomic_DNA"/>
</dbReference>
<protein>
    <submittedName>
        <fullName evidence="2">Uncharacterized protein</fullName>
    </submittedName>
</protein>
<dbReference type="AlphaFoldDB" id="H9BWR9"/>
<feature type="compositionally biased region" description="Basic and acidic residues" evidence="1">
    <location>
        <begin position="165"/>
        <end position="182"/>
    </location>
</feature>
<sequence length="182" mass="20281">MRTGFSRRAPAFGRATRAAQAHDRVVQERVALREPRLVQRAGQISCRLWLGESPGDPLIDRQRRFTDVQSRVRQHHLKGQRCVGDAALLDQRYAQRAQAGAEHRLLAHAAEAERLAQAGGAFRGGGLLEHEHARAAHAESRGGYQPRQRAADHDGIPAPHTRRGPGRDLRETTHQSRGERGR</sequence>
<feature type="region of interest" description="Disordered" evidence="1">
    <location>
        <begin position="134"/>
        <end position="182"/>
    </location>
</feature>
<name>H9BWR9_9BACT</name>
<accession>H9BWR9</accession>
<proteinExistence type="predicted"/>
<organism evidence="2">
    <name type="scientific">uncultured bacterium W4-39b</name>
    <dbReference type="NCBI Taxonomy" id="1130994"/>
    <lineage>
        <taxon>Bacteria</taxon>
        <taxon>environmental samples</taxon>
    </lineage>
</organism>
<evidence type="ECO:0000256" key="1">
    <source>
        <dbReference type="SAM" id="MobiDB-lite"/>
    </source>
</evidence>
<evidence type="ECO:0000313" key="2">
    <source>
        <dbReference type="EMBL" id="AFD03241.1"/>
    </source>
</evidence>